<evidence type="ECO:0000313" key="3">
    <source>
        <dbReference type="EMBL" id="REG20494.1"/>
    </source>
</evidence>
<feature type="region of interest" description="Disordered" evidence="1">
    <location>
        <begin position="189"/>
        <end position="210"/>
    </location>
</feature>
<gene>
    <name evidence="3" type="ORF">ATI61_12159</name>
</gene>
<feature type="signal peptide" evidence="2">
    <location>
        <begin position="1"/>
        <end position="20"/>
    </location>
</feature>
<evidence type="ECO:0000313" key="4">
    <source>
        <dbReference type="Proteomes" id="UP000256345"/>
    </source>
</evidence>
<keyword evidence="2" id="KW-0732">Signal</keyword>
<comment type="caution">
    <text evidence="3">The sequence shown here is derived from an EMBL/GenBank/DDBJ whole genome shotgun (WGS) entry which is preliminary data.</text>
</comment>
<sequence length="224" mass="23289">MRGLRRALVGIGLVASPALGAQPQGAKAQPRPLSTVLSVDAVSLVRSTLQLEGERVLTDKLSVQLGVSLSLSASRVGREVPIAGAGGFVTRRVEQGNTTGTVSLSPGARYFLWGSAPEGLWAGLQLGAGVGRSLFDSRSDGVAEPSRITSLLTLGGDALVGYSLLLTRGFMLQAAVGLGAAYTTYEESSTLSIGPDNQPTQGPPSRTHRWDFGPTTRLALGWAF</sequence>
<evidence type="ECO:0000256" key="2">
    <source>
        <dbReference type="SAM" id="SignalP"/>
    </source>
</evidence>
<feature type="compositionally biased region" description="Polar residues" evidence="1">
    <location>
        <begin position="189"/>
        <end position="204"/>
    </location>
</feature>
<protein>
    <submittedName>
        <fullName evidence="3">Uncharacterized protein DUF3575</fullName>
    </submittedName>
</protein>
<dbReference type="EMBL" id="QUMU01000021">
    <property type="protein sequence ID" value="REG20494.1"/>
    <property type="molecule type" value="Genomic_DNA"/>
</dbReference>
<reference evidence="3 4" key="1">
    <citation type="submission" date="2018-08" db="EMBL/GenBank/DDBJ databases">
        <title>Genomic Encyclopedia of Archaeal and Bacterial Type Strains, Phase II (KMG-II): from individual species to whole genera.</title>
        <authorList>
            <person name="Goeker M."/>
        </authorList>
    </citation>
    <scope>NUCLEOTIDE SEQUENCE [LARGE SCALE GENOMIC DNA]</scope>
    <source>
        <strain evidence="3 4">DSM 2261</strain>
    </source>
</reference>
<organism evidence="3 4">
    <name type="scientific">Archangium gephyra</name>
    <dbReference type="NCBI Taxonomy" id="48"/>
    <lineage>
        <taxon>Bacteria</taxon>
        <taxon>Pseudomonadati</taxon>
        <taxon>Myxococcota</taxon>
        <taxon>Myxococcia</taxon>
        <taxon>Myxococcales</taxon>
        <taxon>Cystobacterineae</taxon>
        <taxon>Archangiaceae</taxon>
        <taxon>Archangium</taxon>
    </lineage>
</organism>
<dbReference type="Proteomes" id="UP000256345">
    <property type="component" value="Unassembled WGS sequence"/>
</dbReference>
<feature type="chain" id="PRO_5046878176" evidence="2">
    <location>
        <begin position="21"/>
        <end position="224"/>
    </location>
</feature>
<name>A0ABX9JLN8_9BACT</name>
<evidence type="ECO:0000256" key="1">
    <source>
        <dbReference type="SAM" id="MobiDB-lite"/>
    </source>
</evidence>
<proteinExistence type="predicted"/>
<keyword evidence="4" id="KW-1185">Reference proteome</keyword>
<accession>A0ABX9JLN8</accession>